<keyword evidence="4 6" id="KW-1133">Transmembrane helix</keyword>
<evidence type="ECO:0000256" key="3">
    <source>
        <dbReference type="ARBA" id="ARBA00022692"/>
    </source>
</evidence>
<evidence type="ECO:0000313" key="7">
    <source>
        <dbReference type="EMBL" id="RZB97911.1"/>
    </source>
</evidence>
<dbReference type="InterPro" id="IPR018456">
    <property type="entry name" value="PTR2_symporter_CS"/>
</dbReference>
<feature type="transmembrane region" description="Helical" evidence="6">
    <location>
        <begin position="97"/>
        <end position="117"/>
    </location>
</feature>
<sequence>MEMEVELSSAQPKMGSQLISQPQRCGKGGLVTMPFIIANEALARVATLGLLPNMILYLMGNYNLHLGKATKILLLSVATTNFMPLPGAFISDSYLGRFLAVGLGSFITFLGMALLWLTAMIPQARPPACNSQSERCESATPGQMAMLISSLALMSIGNGGLSCSLAFGADQVNRKGNPNNQRALEMFFSWYYASSAISVIIAFTGIVYIQDHLGWKLGFGVPAALMFLSTFFFFLASPLYVKNKTHSNLLTGFARVIVVAYKNRKLRLPHKISDGMYHRNKDSDLVVPSDKLRFLNKACIIKDIASDGSASNPWSLCTIDQVEELKAIIKVIPLWSTGIMMSVNIGGSFGILQAKSLNRHITSHFEIPAGSFSVVIVFMVFIWVALYDRVIIPIASKLRGKPVRISAKRRMGIGLVFSFLHLATAAIVENTRRRRAIREGHIDDTNAVLNMSAMWLVPQLCLSGMAEAFNAIGQNEFYYTEFPRTMSSIAACLFGLGMAAGNVLSSLIFSIVENVTSRGGKQGWVLDNINKGSYDRYYCVLASLAAVNILYYLVCSWAYVPTVDQLSNVSDENNSNEKVLIQLGNMSQVDLSEGFGSNEKRVN</sequence>
<dbReference type="SUPFAM" id="SSF103473">
    <property type="entry name" value="MFS general substrate transporter"/>
    <property type="match status" value="1"/>
</dbReference>
<evidence type="ECO:0000256" key="6">
    <source>
        <dbReference type="SAM" id="Phobius"/>
    </source>
</evidence>
<feature type="transmembrane region" description="Helical" evidence="6">
    <location>
        <begin position="221"/>
        <end position="241"/>
    </location>
</feature>
<accession>A0A445JHI5</accession>
<evidence type="ECO:0000256" key="2">
    <source>
        <dbReference type="ARBA" id="ARBA00005982"/>
    </source>
</evidence>
<proteinExistence type="inferred from homology"/>
<reference evidence="7 8" key="1">
    <citation type="submission" date="2018-09" db="EMBL/GenBank/DDBJ databases">
        <title>A high-quality reference genome of wild soybean provides a powerful tool to mine soybean genomes.</title>
        <authorList>
            <person name="Xie M."/>
            <person name="Chung C.Y.L."/>
            <person name="Li M.-W."/>
            <person name="Wong F.-L."/>
            <person name="Chan T.-F."/>
            <person name="Lam H.-M."/>
        </authorList>
    </citation>
    <scope>NUCLEOTIDE SEQUENCE [LARGE SCALE GENOMIC DNA]</scope>
    <source>
        <strain evidence="8">cv. W05</strain>
        <tissue evidence="7">Hypocotyl of etiolated seedlings</tissue>
    </source>
</reference>
<dbReference type="Gene3D" id="1.20.1250.20">
    <property type="entry name" value="MFS general substrate transporter like domains"/>
    <property type="match status" value="1"/>
</dbReference>
<name>A0A445JHI5_GLYSO</name>
<evidence type="ECO:0000256" key="5">
    <source>
        <dbReference type="ARBA" id="ARBA00023136"/>
    </source>
</evidence>
<keyword evidence="3 6" id="KW-0812">Transmembrane</keyword>
<gene>
    <name evidence="7" type="ORF">D0Y65_021118</name>
</gene>
<feature type="transmembrane region" description="Helical" evidence="6">
    <location>
        <begin position="488"/>
        <end position="512"/>
    </location>
</feature>
<dbReference type="Proteomes" id="UP000289340">
    <property type="component" value="Chromosome 8"/>
</dbReference>
<dbReference type="PANTHER" id="PTHR11654">
    <property type="entry name" value="OLIGOPEPTIDE TRANSPORTER-RELATED"/>
    <property type="match status" value="1"/>
</dbReference>
<comment type="subcellular location">
    <subcellularLocation>
        <location evidence="1">Membrane</location>
        <topology evidence="1">Multi-pass membrane protein</topology>
    </subcellularLocation>
</comment>
<evidence type="ECO:0000313" key="8">
    <source>
        <dbReference type="Proteomes" id="UP000289340"/>
    </source>
</evidence>
<comment type="similarity">
    <text evidence="2">Belongs to the major facilitator superfamily. Proton-dependent oligopeptide transporter (POT/PTR) (TC 2.A.17) family.</text>
</comment>
<keyword evidence="8" id="KW-1185">Reference proteome</keyword>
<evidence type="ECO:0000256" key="4">
    <source>
        <dbReference type="ARBA" id="ARBA00022989"/>
    </source>
</evidence>
<feature type="transmembrane region" description="Helical" evidence="6">
    <location>
        <begin position="372"/>
        <end position="390"/>
    </location>
</feature>
<evidence type="ECO:0000256" key="1">
    <source>
        <dbReference type="ARBA" id="ARBA00004141"/>
    </source>
</evidence>
<organism evidence="7 8">
    <name type="scientific">Glycine soja</name>
    <name type="common">Wild soybean</name>
    <dbReference type="NCBI Taxonomy" id="3848"/>
    <lineage>
        <taxon>Eukaryota</taxon>
        <taxon>Viridiplantae</taxon>
        <taxon>Streptophyta</taxon>
        <taxon>Embryophyta</taxon>
        <taxon>Tracheophyta</taxon>
        <taxon>Spermatophyta</taxon>
        <taxon>Magnoliopsida</taxon>
        <taxon>eudicotyledons</taxon>
        <taxon>Gunneridae</taxon>
        <taxon>Pentapetalae</taxon>
        <taxon>rosids</taxon>
        <taxon>fabids</taxon>
        <taxon>Fabales</taxon>
        <taxon>Fabaceae</taxon>
        <taxon>Papilionoideae</taxon>
        <taxon>50 kb inversion clade</taxon>
        <taxon>NPAAA clade</taxon>
        <taxon>indigoferoid/millettioid clade</taxon>
        <taxon>Phaseoleae</taxon>
        <taxon>Glycine</taxon>
        <taxon>Glycine subgen. Soja</taxon>
    </lineage>
</organism>
<feature type="transmembrane region" description="Helical" evidence="6">
    <location>
        <begin position="411"/>
        <end position="428"/>
    </location>
</feature>
<comment type="caution">
    <text evidence="7">The sequence shown here is derived from an EMBL/GenBank/DDBJ whole genome shotgun (WGS) entry which is preliminary data.</text>
</comment>
<feature type="transmembrane region" description="Helical" evidence="6">
    <location>
        <begin position="189"/>
        <end position="209"/>
    </location>
</feature>
<dbReference type="GO" id="GO:0022857">
    <property type="term" value="F:transmembrane transporter activity"/>
    <property type="evidence" value="ECO:0007669"/>
    <property type="project" value="InterPro"/>
</dbReference>
<dbReference type="AlphaFoldDB" id="A0A445JHI5"/>
<dbReference type="EMBL" id="QZWG01000008">
    <property type="protein sequence ID" value="RZB97911.1"/>
    <property type="molecule type" value="Genomic_DNA"/>
</dbReference>
<feature type="transmembrane region" description="Helical" evidence="6">
    <location>
        <begin position="331"/>
        <end position="352"/>
    </location>
</feature>
<feature type="transmembrane region" description="Helical" evidence="6">
    <location>
        <begin position="537"/>
        <end position="560"/>
    </location>
</feature>
<protein>
    <submittedName>
        <fullName evidence="7">Protein NRT1/ PTR FAMILY 1.2 isoform D</fullName>
    </submittedName>
</protein>
<dbReference type="Pfam" id="PF00854">
    <property type="entry name" value="PTR2"/>
    <property type="match status" value="1"/>
</dbReference>
<dbReference type="PROSITE" id="PS01022">
    <property type="entry name" value="PTR2_1"/>
    <property type="match status" value="1"/>
</dbReference>
<dbReference type="InterPro" id="IPR000109">
    <property type="entry name" value="POT_fam"/>
</dbReference>
<feature type="transmembrane region" description="Helical" evidence="6">
    <location>
        <begin position="41"/>
        <end position="60"/>
    </location>
</feature>
<dbReference type="GO" id="GO:0006857">
    <property type="term" value="P:oligopeptide transport"/>
    <property type="evidence" value="ECO:0007669"/>
    <property type="project" value="InterPro"/>
</dbReference>
<dbReference type="GO" id="GO:0016020">
    <property type="term" value="C:membrane"/>
    <property type="evidence" value="ECO:0007669"/>
    <property type="project" value="UniProtKB-SubCell"/>
</dbReference>
<feature type="transmembrane region" description="Helical" evidence="6">
    <location>
        <begin position="145"/>
        <end position="169"/>
    </location>
</feature>
<feature type="transmembrane region" description="Helical" evidence="6">
    <location>
        <begin position="72"/>
        <end position="91"/>
    </location>
</feature>
<dbReference type="InterPro" id="IPR036259">
    <property type="entry name" value="MFS_trans_sf"/>
</dbReference>
<dbReference type="CDD" id="cd17416">
    <property type="entry name" value="MFS_NPF1_2"/>
    <property type="match status" value="1"/>
</dbReference>
<keyword evidence="5 6" id="KW-0472">Membrane</keyword>